<dbReference type="InParanoid" id="F2UCV3"/>
<dbReference type="Proteomes" id="UP000007799">
    <property type="component" value="Unassembled WGS sequence"/>
</dbReference>
<evidence type="ECO:0000313" key="1">
    <source>
        <dbReference type="EMBL" id="EGD74448.1"/>
    </source>
</evidence>
<proteinExistence type="predicted"/>
<dbReference type="RefSeq" id="XP_004992705.1">
    <property type="nucleotide sequence ID" value="XM_004992648.1"/>
</dbReference>
<dbReference type="Gene3D" id="1.10.287.2900">
    <property type="match status" value="1"/>
</dbReference>
<gene>
    <name evidence="1" type="ORF">PTSG_05812</name>
</gene>
<evidence type="ECO:0000313" key="2">
    <source>
        <dbReference type="Proteomes" id="UP000007799"/>
    </source>
</evidence>
<dbReference type="OMA" id="HITKACA"/>
<reference evidence="1" key="1">
    <citation type="submission" date="2009-08" db="EMBL/GenBank/DDBJ databases">
        <title>Annotation of Salpingoeca rosetta.</title>
        <authorList>
            <consortium name="The Broad Institute Genome Sequencing Platform"/>
            <person name="Russ C."/>
            <person name="Cuomo C."/>
            <person name="Burger G."/>
            <person name="Gray M.W."/>
            <person name="Holland P.W.H."/>
            <person name="King N."/>
            <person name="Lang F.B.F."/>
            <person name="Roger A.J."/>
            <person name="Ruiz-Trillo I."/>
            <person name="Young S.K."/>
            <person name="Zeng Q."/>
            <person name="Gargeya S."/>
            <person name="Alvarado L."/>
            <person name="Berlin A."/>
            <person name="Chapman S.B."/>
            <person name="Chen Z."/>
            <person name="Freedman E."/>
            <person name="Gellesch M."/>
            <person name="Goldberg J."/>
            <person name="Griggs A."/>
            <person name="Gujja S."/>
            <person name="Heilman E."/>
            <person name="Heiman D."/>
            <person name="Howarth C."/>
            <person name="Mehta T."/>
            <person name="Neiman D."/>
            <person name="Pearson M."/>
            <person name="Roberts A."/>
            <person name="Saif S."/>
            <person name="Shea T."/>
            <person name="Shenoy N."/>
            <person name="Sisk P."/>
            <person name="Stolte C."/>
            <person name="Sykes S."/>
            <person name="White J."/>
            <person name="Yandava C."/>
            <person name="Haas B."/>
            <person name="Nusbaum C."/>
            <person name="Birren B."/>
        </authorList>
    </citation>
    <scope>NUCLEOTIDE SEQUENCE [LARGE SCALE GENOMIC DNA]</scope>
    <source>
        <strain evidence="1">ATCC 50818</strain>
    </source>
</reference>
<dbReference type="GeneID" id="16073276"/>
<sequence>MGCPVMGSSPKSKELGDALKKFAALLPQCEDEEVQLHTCRNRVASASSFTQKLWGFGIGRGHCAEEASRFSDCAAKKEAVSVHITKACAGGDHRGIAVAYDKCLAANENNATACAPVLQGFLDCARQEAQRYQKRVNVTAAATKSQ</sequence>
<accession>F2UCV3</accession>
<dbReference type="AlphaFoldDB" id="F2UCV3"/>
<name>F2UCV3_SALR5</name>
<keyword evidence="2" id="KW-1185">Reference proteome</keyword>
<dbReference type="eggNOG" id="ENOG502SZQS">
    <property type="taxonomic scope" value="Eukaryota"/>
</dbReference>
<protein>
    <submittedName>
        <fullName evidence="1">Uncharacterized protein</fullName>
    </submittedName>
</protein>
<dbReference type="KEGG" id="sre:PTSG_05812"/>
<organism evidence="2">
    <name type="scientific">Salpingoeca rosetta (strain ATCC 50818 / BSB-021)</name>
    <dbReference type="NCBI Taxonomy" id="946362"/>
    <lineage>
        <taxon>Eukaryota</taxon>
        <taxon>Choanoflagellata</taxon>
        <taxon>Craspedida</taxon>
        <taxon>Salpingoecidae</taxon>
        <taxon>Salpingoeca</taxon>
    </lineage>
</organism>
<dbReference type="EMBL" id="GL832969">
    <property type="protein sequence ID" value="EGD74448.1"/>
    <property type="molecule type" value="Genomic_DNA"/>
</dbReference>